<dbReference type="Proteomes" id="UP000297613">
    <property type="component" value="Unassembled WGS sequence"/>
</dbReference>
<keyword evidence="1" id="KW-0812">Transmembrane</keyword>
<proteinExistence type="predicted"/>
<comment type="caution">
    <text evidence="2">The sequence shown here is derived from an EMBL/GenBank/DDBJ whole genome shotgun (WGS) entry which is preliminary data.</text>
</comment>
<accession>A0A6N4QYM6</accession>
<evidence type="ECO:0000313" key="3">
    <source>
        <dbReference type="Proteomes" id="UP000297613"/>
    </source>
</evidence>
<feature type="transmembrane region" description="Helical" evidence="1">
    <location>
        <begin position="61"/>
        <end position="80"/>
    </location>
</feature>
<gene>
    <name evidence="2" type="ORF">EHQ83_07690</name>
</gene>
<keyword evidence="1" id="KW-0472">Membrane</keyword>
<evidence type="ECO:0000256" key="1">
    <source>
        <dbReference type="SAM" id="Phobius"/>
    </source>
</evidence>
<evidence type="ECO:0000313" key="2">
    <source>
        <dbReference type="EMBL" id="TGL85717.1"/>
    </source>
</evidence>
<dbReference type="AlphaFoldDB" id="A0A6N4QYM6"/>
<dbReference type="EMBL" id="RQGM01000028">
    <property type="protein sequence ID" value="TGL85717.1"/>
    <property type="molecule type" value="Genomic_DNA"/>
</dbReference>
<keyword evidence="1" id="KW-1133">Transmembrane helix</keyword>
<name>A0A6N4QYM6_9LEPT</name>
<protein>
    <submittedName>
        <fullName evidence="2">Uncharacterized protein</fullName>
    </submittedName>
</protein>
<sequence length="329" mass="37266">MSEEQIKELIRYTPYTEYSSFQTYVSEEAPNLSLYPISDLPNAIDSKNKTKVRSFPAFSRLEFFAIVCLLFIASSLILWVEGRLSKTSNQNATSQLTWNGEGCKILQTEPHVWRIDSSTKECKLLNTSAFGTTRLFVFPNTAATIHASSLQPAKLRLELKTGRIYLSETLHPGSGTQVFIGGWKVQLTGTKILAEIANTKAYFTLLEGSLDSDYQDREKSVHERLSKPGETMELETEKPNLRKIVLNRAQVSELNATLQQNKIFTLRESTQAFYFKSPNTSSPINPWIVRLKDGRILKGRIKTENDRIHVFSKGGVEILEEKEVFSISK</sequence>
<reference evidence="2 3" key="1">
    <citation type="journal article" date="2019" name="PLoS Negl. Trop. Dis.">
        <title>Revisiting the worldwide diversity of Leptospira species in the environment.</title>
        <authorList>
            <person name="Vincent A.T."/>
            <person name="Schiettekatte O."/>
            <person name="Bourhy P."/>
            <person name="Veyrier F.J."/>
            <person name="Picardeau M."/>
        </authorList>
    </citation>
    <scope>NUCLEOTIDE SEQUENCE [LARGE SCALE GENOMIC DNA]</scope>
    <source>
        <strain evidence="2 3">201702445</strain>
    </source>
</reference>
<organism evidence="2 3">
    <name type="scientific">Leptospira yasudae</name>
    <dbReference type="NCBI Taxonomy" id="2202201"/>
    <lineage>
        <taxon>Bacteria</taxon>
        <taxon>Pseudomonadati</taxon>
        <taxon>Spirochaetota</taxon>
        <taxon>Spirochaetia</taxon>
        <taxon>Leptospirales</taxon>
        <taxon>Leptospiraceae</taxon>
        <taxon>Leptospira</taxon>
    </lineage>
</organism>
<dbReference type="RefSeq" id="WP_135569222.1">
    <property type="nucleotide sequence ID" value="NZ_RQGK01000008.1"/>
</dbReference>